<dbReference type="InterPro" id="IPR004155">
    <property type="entry name" value="PBS_lyase_HEAT"/>
</dbReference>
<dbReference type="SMART" id="SM00567">
    <property type="entry name" value="EZ_HEAT"/>
    <property type="match status" value="5"/>
</dbReference>
<evidence type="ECO:0000313" key="5">
    <source>
        <dbReference type="Proteomes" id="UP001154265"/>
    </source>
</evidence>
<evidence type="ECO:0000256" key="2">
    <source>
        <dbReference type="ARBA" id="ARBA00022549"/>
    </source>
</evidence>
<dbReference type="Proteomes" id="UP001154265">
    <property type="component" value="Unassembled WGS sequence"/>
</dbReference>
<dbReference type="PANTHER" id="PTHR12697">
    <property type="entry name" value="PBS LYASE HEAT-LIKE PROTEIN"/>
    <property type="match status" value="1"/>
</dbReference>
<name>A0ABT6F206_9SYNE</name>
<reference evidence="4" key="2">
    <citation type="submission" date="2022-01" db="EMBL/GenBank/DDBJ databases">
        <authorList>
            <person name="Zivanovic Y."/>
            <person name="Moreira D."/>
            <person name="Lopez-Garcia P."/>
        </authorList>
    </citation>
    <scope>NUCLEOTIDE SEQUENCE</scope>
    <source>
        <strain evidence="4">G9</strain>
    </source>
</reference>
<dbReference type="InterPro" id="IPR016024">
    <property type="entry name" value="ARM-type_fold"/>
</dbReference>
<dbReference type="PANTHER" id="PTHR12697:SF5">
    <property type="entry name" value="DEOXYHYPUSINE HYDROXYLASE"/>
    <property type="match status" value="1"/>
</dbReference>
<gene>
    <name evidence="4" type="ORF">L3556_13305</name>
</gene>
<evidence type="ECO:0000313" key="4">
    <source>
        <dbReference type="EMBL" id="MDG2991900.1"/>
    </source>
</evidence>
<comment type="caution">
    <text evidence="4">The sequence shown here is derived from an EMBL/GenBank/DDBJ whole genome shotgun (WGS) entry which is preliminary data.</text>
</comment>
<comment type="similarity">
    <text evidence="1">Belongs to the CpcE/RpcE/PecE family.</text>
</comment>
<reference evidence="4" key="1">
    <citation type="journal article" date="2022" name="Genome Biol. Evol.">
        <title>A New Gene Family Diagnostic for Intracellular Biomineralization of Amorphous Ca Carbonates by Cyanobacteria.</title>
        <authorList>
            <person name="Benzerara K."/>
            <person name="Duprat E."/>
            <person name="Bitard-Feildel T."/>
            <person name="Caumes G."/>
            <person name="Cassier-Chauvat C."/>
            <person name="Chauvat F."/>
            <person name="Dezi M."/>
            <person name="Diop S.I."/>
            <person name="Gaschignard G."/>
            <person name="Gorgen S."/>
            <person name="Gugger M."/>
            <person name="Lopez-Garcia P."/>
            <person name="Millet M."/>
            <person name="Skouri-Panet F."/>
            <person name="Moreira D."/>
            <person name="Callebaut I."/>
        </authorList>
    </citation>
    <scope>NUCLEOTIDE SEQUENCE</scope>
    <source>
        <strain evidence="4">G9</strain>
    </source>
</reference>
<dbReference type="RefSeq" id="WP_277867822.1">
    <property type="nucleotide sequence ID" value="NZ_JAKKUT010000005.1"/>
</dbReference>
<proteinExistence type="inferred from homology"/>
<keyword evidence="2" id="KW-0042">Antenna complex</keyword>
<keyword evidence="3" id="KW-0605">Phycobilisome</keyword>
<evidence type="ECO:0000256" key="1">
    <source>
        <dbReference type="ARBA" id="ARBA00009299"/>
    </source>
</evidence>
<keyword evidence="5" id="KW-1185">Reference proteome</keyword>
<sequence length="272" mass="29004">MTALASADVTLTMAAMTAQLSHEDTSLRYYAAWWLGKFGSDGTPSERGDAVGALIAALGDESDRTALGGYPLRRNAARALGKLGDLRAVEPLIHCLDCEDYYVREAAAQSLGKLADPQGITPLLELLAGGIEVAQFVPGRPHLVQPYEAIIESLGQLGARQAIADIEPFLGHDCERIEFAAARALYQLTGNDSYGERLLPALRAEDVQLRRSALLDLGAMGYVPGAEAIAQAPVENSFKLIALRGLVQTAIAQSGEITPRVTTLFTLMDGLL</sequence>
<dbReference type="Pfam" id="PF03130">
    <property type="entry name" value="HEAT_PBS"/>
    <property type="match status" value="1"/>
</dbReference>
<organism evidence="4 5">
    <name type="scientific">Candidatus Synechococcus calcipolaris G9</name>
    <dbReference type="NCBI Taxonomy" id="1497997"/>
    <lineage>
        <taxon>Bacteria</taxon>
        <taxon>Bacillati</taxon>
        <taxon>Cyanobacteriota</taxon>
        <taxon>Cyanophyceae</taxon>
        <taxon>Synechococcales</taxon>
        <taxon>Synechococcaceae</taxon>
        <taxon>Synechococcus</taxon>
    </lineage>
</organism>
<accession>A0ABT6F206</accession>
<dbReference type="SUPFAM" id="SSF48371">
    <property type="entry name" value="ARM repeat"/>
    <property type="match status" value="1"/>
</dbReference>
<dbReference type="Pfam" id="PF13646">
    <property type="entry name" value="HEAT_2"/>
    <property type="match status" value="2"/>
</dbReference>
<dbReference type="EMBL" id="JAKKUT010000005">
    <property type="protein sequence ID" value="MDG2991900.1"/>
    <property type="molecule type" value="Genomic_DNA"/>
</dbReference>
<dbReference type="Gene3D" id="1.25.10.10">
    <property type="entry name" value="Leucine-rich Repeat Variant"/>
    <property type="match status" value="2"/>
</dbReference>
<evidence type="ECO:0000256" key="3">
    <source>
        <dbReference type="ARBA" id="ARBA00022738"/>
    </source>
</evidence>
<protein>
    <submittedName>
        <fullName evidence="4">HEAT repeat domain-containing protein</fullName>
    </submittedName>
</protein>
<dbReference type="InterPro" id="IPR011989">
    <property type="entry name" value="ARM-like"/>
</dbReference>